<dbReference type="Proteomes" id="UP000000768">
    <property type="component" value="Chromosome 8"/>
</dbReference>
<reference evidence="2 3" key="1">
    <citation type="journal article" date="2009" name="Nature">
        <title>The Sorghum bicolor genome and the diversification of grasses.</title>
        <authorList>
            <person name="Paterson A.H."/>
            <person name="Bowers J.E."/>
            <person name="Bruggmann R."/>
            <person name="Dubchak I."/>
            <person name="Grimwood J."/>
            <person name="Gundlach H."/>
            <person name="Haberer G."/>
            <person name="Hellsten U."/>
            <person name="Mitros T."/>
            <person name="Poliakov A."/>
            <person name="Schmutz J."/>
            <person name="Spannagl M."/>
            <person name="Tang H."/>
            <person name="Wang X."/>
            <person name="Wicker T."/>
            <person name="Bharti A.K."/>
            <person name="Chapman J."/>
            <person name="Feltus F.A."/>
            <person name="Gowik U."/>
            <person name="Grigoriev I.V."/>
            <person name="Lyons E."/>
            <person name="Maher C.A."/>
            <person name="Martis M."/>
            <person name="Narechania A."/>
            <person name="Otillar R.P."/>
            <person name="Penning B.W."/>
            <person name="Salamov A.A."/>
            <person name="Wang Y."/>
            <person name="Zhang L."/>
            <person name="Carpita N.C."/>
            <person name="Freeling M."/>
            <person name="Gingle A.R."/>
            <person name="Hash C.T."/>
            <person name="Keller B."/>
            <person name="Klein P."/>
            <person name="Kresovich S."/>
            <person name="McCann M.C."/>
            <person name="Ming R."/>
            <person name="Peterson D.G."/>
            <person name="Mehboob-ur-Rahman"/>
            <person name="Ware D."/>
            <person name="Westhoff P."/>
            <person name="Mayer K.F."/>
            <person name="Messing J."/>
            <person name="Rokhsar D.S."/>
        </authorList>
    </citation>
    <scope>NUCLEOTIDE SEQUENCE [LARGE SCALE GENOMIC DNA]</scope>
    <source>
        <strain evidence="3">cv. BTx623</strain>
    </source>
</reference>
<feature type="compositionally biased region" description="Basic and acidic residues" evidence="1">
    <location>
        <begin position="193"/>
        <end position="204"/>
    </location>
</feature>
<evidence type="ECO:0000313" key="2">
    <source>
        <dbReference type="EMBL" id="OQU78858.1"/>
    </source>
</evidence>
<organism evidence="2 3">
    <name type="scientific">Sorghum bicolor</name>
    <name type="common">Sorghum</name>
    <name type="synonym">Sorghum vulgare</name>
    <dbReference type="NCBI Taxonomy" id="4558"/>
    <lineage>
        <taxon>Eukaryota</taxon>
        <taxon>Viridiplantae</taxon>
        <taxon>Streptophyta</taxon>
        <taxon>Embryophyta</taxon>
        <taxon>Tracheophyta</taxon>
        <taxon>Spermatophyta</taxon>
        <taxon>Magnoliopsida</taxon>
        <taxon>Liliopsida</taxon>
        <taxon>Poales</taxon>
        <taxon>Poaceae</taxon>
        <taxon>PACMAD clade</taxon>
        <taxon>Panicoideae</taxon>
        <taxon>Andropogonodae</taxon>
        <taxon>Andropogoneae</taxon>
        <taxon>Sorghinae</taxon>
        <taxon>Sorghum</taxon>
    </lineage>
</organism>
<dbReference type="AlphaFoldDB" id="A0A1Z5R4Z7"/>
<dbReference type="Gene3D" id="1.20.1110.10">
    <property type="entry name" value="Calcium-transporting ATPase, transmembrane domain"/>
    <property type="match status" value="1"/>
</dbReference>
<dbReference type="eggNOG" id="KOG0205">
    <property type="taxonomic scope" value="Eukaryota"/>
</dbReference>
<keyword evidence="3" id="KW-1185">Reference proteome</keyword>
<proteinExistence type="predicted"/>
<protein>
    <submittedName>
        <fullName evidence="2">Uncharacterized protein</fullName>
    </submittedName>
</protein>
<dbReference type="InParanoid" id="A0A1Z5R4Z7"/>
<gene>
    <name evidence="2" type="ORF">SORBI_3008G061801</name>
</gene>
<reference evidence="3" key="2">
    <citation type="journal article" date="2018" name="Plant J.">
        <title>The Sorghum bicolor reference genome: improved assembly, gene annotations, a transcriptome atlas, and signatures of genome organization.</title>
        <authorList>
            <person name="McCormick R.F."/>
            <person name="Truong S.K."/>
            <person name="Sreedasyam A."/>
            <person name="Jenkins J."/>
            <person name="Shu S."/>
            <person name="Sims D."/>
            <person name="Kennedy M."/>
            <person name="Amirebrahimi M."/>
            <person name="Weers B.D."/>
            <person name="McKinley B."/>
            <person name="Mattison A."/>
            <person name="Morishige D.T."/>
            <person name="Grimwood J."/>
            <person name="Schmutz J."/>
            <person name="Mullet J.E."/>
        </authorList>
    </citation>
    <scope>NUCLEOTIDE SEQUENCE [LARGE SCALE GENOMIC DNA]</scope>
    <source>
        <strain evidence="3">cv. BTx623</strain>
    </source>
</reference>
<evidence type="ECO:0000256" key="1">
    <source>
        <dbReference type="SAM" id="MobiDB-lite"/>
    </source>
</evidence>
<evidence type="ECO:0000313" key="3">
    <source>
        <dbReference type="Proteomes" id="UP000000768"/>
    </source>
</evidence>
<feature type="compositionally biased region" description="Polar residues" evidence="1">
    <location>
        <begin position="173"/>
        <end position="184"/>
    </location>
</feature>
<feature type="region of interest" description="Disordered" evidence="1">
    <location>
        <begin position="173"/>
        <end position="238"/>
    </location>
</feature>
<dbReference type="EMBL" id="CM000767">
    <property type="protein sequence ID" value="OQU78858.1"/>
    <property type="molecule type" value="Genomic_DNA"/>
</dbReference>
<name>A0A1Z5R4Z7_SORBI</name>
<sequence length="238" mass="26167">MGLADCDAPQAVFGVQSIKENDRELMAALYLQVSIISQALIFVTRSRSWSFVERPGFLLLFAAQAAGGDVHRGVRQLGLLPHAGDRLGVGRRHLDLQHRHLHPARRAQVHDPRRAQRQGRGQQRPEQVIRVVVLVSRGDGVHEQGLRQEGEREAQWAVEQRTHSTGLNQLATSSELTEQASQGRKTCGAADTQEARRVGGEASRRGSASIPFRRATPCDRRRPAVAGGGESCVLRSFP</sequence>
<dbReference type="Gramene" id="OQU78858">
    <property type="protein sequence ID" value="OQU78858"/>
    <property type="gene ID" value="SORBI_3008G061801"/>
</dbReference>
<feature type="region of interest" description="Disordered" evidence="1">
    <location>
        <begin position="103"/>
        <end position="124"/>
    </location>
</feature>
<accession>A0A1Z5R4Z7</accession>